<dbReference type="RefSeq" id="WP_187468518.1">
    <property type="nucleotide sequence ID" value="NZ_JACSIT010000153.1"/>
</dbReference>
<dbReference type="CDD" id="cd10283">
    <property type="entry name" value="MnuA_DNase1-like"/>
    <property type="match status" value="1"/>
</dbReference>
<evidence type="ECO:0000256" key="1">
    <source>
        <dbReference type="SAM" id="SignalP"/>
    </source>
</evidence>
<protein>
    <submittedName>
        <fullName evidence="3">ExeM/NucH family extracellular endonuclease</fullName>
    </submittedName>
</protein>
<dbReference type="AlphaFoldDB" id="A0A923TAS9"/>
<feature type="domain" description="Endonuclease/exonuclease/phosphatase" evidence="2">
    <location>
        <begin position="597"/>
        <end position="870"/>
    </location>
</feature>
<organism evidence="3 4">
    <name type="scientific">Neolewinella lacunae</name>
    <dbReference type="NCBI Taxonomy" id="1517758"/>
    <lineage>
        <taxon>Bacteria</taxon>
        <taxon>Pseudomonadati</taxon>
        <taxon>Bacteroidota</taxon>
        <taxon>Saprospiria</taxon>
        <taxon>Saprospirales</taxon>
        <taxon>Lewinellaceae</taxon>
        <taxon>Neolewinella</taxon>
    </lineage>
</organism>
<dbReference type="InterPro" id="IPR005135">
    <property type="entry name" value="Endo/exonuclease/phosphatase"/>
</dbReference>
<name>A0A923TAS9_9BACT</name>
<evidence type="ECO:0000313" key="4">
    <source>
        <dbReference type="Proteomes" id="UP000650081"/>
    </source>
</evidence>
<dbReference type="SUPFAM" id="SSF56219">
    <property type="entry name" value="DNase I-like"/>
    <property type="match status" value="1"/>
</dbReference>
<dbReference type="SUPFAM" id="SSF141072">
    <property type="entry name" value="CalX-like"/>
    <property type="match status" value="1"/>
</dbReference>
<dbReference type="GO" id="GO:0004519">
    <property type="term" value="F:endonuclease activity"/>
    <property type="evidence" value="ECO:0007669"/>
    <property type="project" value="UniProtKB-KW"/>
</dbReference>
<keyword evidence="3" id="KW-0540">Nuclease</keyword>
<dbReference type="InterPro" id="IPR038081">
    <property type="entry name" value="CalX-like_sf"/>
</dbReference>
<dbReference type="PANTHER" id="PTHR42834">
    <property type="entry name" value="ENDONUCLEASE/EXONUCLEASE/PHOSPHATASE FAMILY PROTEIN (AFU_ORTHOLOGUE AFUA_3G09210)"/>
    <property type="match status" value="1"/>
</dbReference>
<dbReference type="PANTHER" id="PTHR42834:SF1">
    <property type="entry name" value="ENDONUCLEASE_EXONUCLEASE_PHOSPHATASE FAMILY PROTEIN (AFU_ORTHOLOGUE AFUA_3G09210)"/>
    <property type="match status" value="1"/>
</dbReference>
<gene>
    <name evidence="3" type="ORF">H9S92_20215</name>
</gene>
<keyword evidence="4" id="KW-1185">Reference proteome</keyword>
<keyword evidence="3" id="KW-0255">Endonuclease</keyword>
<dbReference type="Gene3D" id="3.60.10.10">
    <property type="entry name" value="Endonuclease/exonuclease/phosphatase"/>
    <property type="match status" value="1"/>
</dbReference>
<evidence type="ECO:0000313" key="3">
    <source>
        <dbReference type="EMBL" id="MBC6996508.1"/>
    </source>
</evidence>
<dbReference type="InterPro" id="IPR036691">
    <property type="entry name" value="Endo/exonu/phosph_ase_sf"/>
</dbReference>
<accession>A0A923TAS9</accession>
<dbReference type="NCBIfam" id="NF033681">
    <property type="entry name" value="ExeM_NucH_DNase"/>
    <property type="match status" value="1"/>
</dbReference>
<dbReference type="Gene3D" id="2.60.40.2030">
    <property type="match status" value="1"/>
</dbReference>
<evidence type="ECO:0000259" key="2">
    <source>
        <dbReference type="Pfam" id="PF03372"/>
    </source>
</evidence>
<dbReference type="Pfam" id="PF03372">
    <property type="entry name" value="Exo_endo_phos"/>
    <property type="match status" value="1"/>
</dbReference>
<dbReference type="EMBL" id="JACSIT010000153">
    <property type="protein sequence ID" value="MBC6996508.1"/>
    <property type="molecule type" value="Genomic_DNA"/>
</dbReference>
<dbReference type="InterPro" id="IPR047971">
    <property type="entry name" value="ExeM-like"/>
</dbReference>
<sequence length="1055" mass="109936">MRFIFSTLALLLTLTLSAQQVIITGIVDGTQTNQTPRAIELYVDGTVDLSGFRIERAANANSFPDATLNLSGTYTDAFVYLINNDAGFTATFGSSGDFGNRILDNSFVSGNGNDRFRLVQISNSAVIDQTGGNSDVNIYLDSYIYRNDNTGPDGGWVAANWQNVGMNDVLDGLSYPQIAAAVPFGTYSRTPAGPSVNAIAAGNLAEPTTDGGFSISLSQTASVPVTVTYTLGGTATAGADYNDLAGGTVSIPAGFLSAPINLEVIDDLVSEQVETIILSFVAISDPTFSLGNGATVSITDNEAPPATLISAVQGSGASSPLIGQTVTIQGVVVGDFQGGSGVGLGGFFVQEEDVDADGNPLTSEGVWVFDSSLPGSTAVAVGDVVTVTGVVGEASNLTQINVTGAGASVIVNGTTSTLPSAASLDLPVANTNDYEAFEGMRTLVLDDVSITETFGIARFGEFVVSEGERLIQFTECNDPDPAGLAAYNATQSLRRLIVDDGRSGDNNYPIILGDGSEVSATNSLRSGTVLTGLTGVIDQRFGSYRMQATDFIRSAENERPAAAPPVGGELKVVGMNVLNYFTTLGSRGADNAAELQRQQDKIVLAICELDADIIGLIEIENNGYGPGSALRTLINAVSAECGKTYTWVVAPNSGSDQIQVALIYKSAVVAQSGTAASLAVPAPVFGQGGNRVPLAQTFEVIQAGHPNFGQEITVCVNHWKSKGSSCGSGDDDNGGAGNCNGTRVAAAEAIRDWLASDPTGTGETDQLIIGDLNAYSQEPPIQTMLNAGFVNTVRDQAGAGSFPCGSVPSYVFMGEWGSLDHALASASLASKVTGATPWDVNSSEPTALDYDTEFNNPALYNRDFYRFSDHDPIVVGLDLGSSLPVELAAFEGRVAGKEVVLEWRSLSERGTDRFEIERRGSAGDFVAIGSVRAAGDSGAMLEYTFTDVTPLAGPNSYRLRMVDTDGSFAYSNIINLQLAGGEGLRLDRMPGGAFQLSGAPVGSRFLLSDAAGAVLGSDFVTAEATRIGVDTLPAGVYFLAVRLPNGRFETLKFVR</sequence>
<dbReference type="Proteomes" id="UP000650081">
    <property type="component" value="Unassembled WGS sequence"/>
</dbReference>
<keyword evidence="1" id="KW-0732">Signal</keyword>
<comment type="caution">
    <text evidence="3">The sequence shown here is derived from an EMBL/GenBank/DDBJ whole genome shotgun (WGS) entry which is preliminary data.</text>
</comment>
<feature type="signal peptide" evidence="1">
    <location>
        <begin position="1"/>
        <end position="18"/>
    </location>
</feature>
<keyword evidence="3" id="KW-0378">Hydrolase</keyword>
<reference evidence="3" key="1">
    <citation type="submission" date="2020-08" db="EMBL/GenBank/DDBJ databases">
        <title>Lewinella bacteria from marine environments.</title>
        <authorList>
            <person name="Zhong Y."/>
        </authorList>
    </citation>
    <scope>NUCLEOTIDE SEQUENCE</scope>
    <source>
        <strain evidence="3">KCTC 42187</strain>
    </source>
</reference>
<feature type="chain" id="PRO_5036930852" evidence="1">
    <location>
        <begin position="19"/>
        <end position="1055"/>
    </location>
</feature>
<proteinExistence type="predicted"/>